<dbReference type="Proteomes" id="UP000188184">
    <property type="component" value="Chromosome"/>
</dbReference>
<keyword evidence="1" id="KW-0472">Membrane</keyword>
<evidence type="ECO:0000313" key="2">
    <source>
        <dbReference type="EMBL" id="AQQ54489.1"/>
    </source>
</evidence>
<keyword evidence="1" id="KW-1133">Transmembrane helix</keyword>
<gene>
    <name evidence="2" type="ORF">B0X71_16190</name>
</gene>
<dbReference type="KEGG" id="pmar:B0X71_16190"/>
<keyword evidence="1" id="KW-0812">Transmembrane</keyword>
<organism evidence="2 3">
    <name type="scientific">Planococcus lenghuensis</name>
    <dbReference type="NCBI Taxonomy" id="2213202"/>
    <lineage>
        <taxon>Bacteria</taxon>
        <taxon>Bacillati</taxon>
        <taxon>Bacillota</taxon>
        <taxon>Bacilli</taxon>
        <taxon>Bacillales</taxon>
        <taxon>Caryophanaceae</taxon>
        <taxon>Planococcus</taxon>
    </lineage>
</organism>
<dbReference type="AlphaFoldDB" id="A0A1Q2L224"/>
<name>A0A1Q2L224_9BACL</name>
<keyword evidence="3" id="KW-1185">Reference proteome</keyword>
<evidence type="ECO:0000256" key="1">
    <source>
        <dbReference type="SAM" id="Phobius"/>
    </source>
</evidence>
<proteinExistence type="predicted"/>
<feature type="transmembrane region" description="Helical" evidence="1">
    <location>
        <begin position="6"/>
        <end position="32"/>
    </location>
</feature>
<protein>
    <submittedName>
        <fullName evidence="2">Uncharacterized protein</fullName>
    </submittedName>
</protein>
<accession>A0A1Q2L224</accession>
<sequence length="69" mass="7730">MAGSGFWRTAIVFTGALVMRGDWVAAIFLLPLSSPALSLDRLEMEQGDLRYGYNFAKRPERFYRAVAGD</sequence>
<evidence type="ECO:0000313" key="3">
    <source>
        <dbReference type="Proteomes" id="UP000188184"/>
    </source>
</evidence>
<reference evidence="2 3" key="1">
    <citation type="submission" date="2017-02" db="EMBL/GenBank/DDBJ databases">
        <title>The complete genomic sequence of a novel cold adapted crude oil-degrading bacterium Planococcus qaidamina Y42.</title>
        <authorList>
            <person name="Yang R."/>
        </authorList>
    </citation>
    <scope>NUCLEOTIDE SEQUENCE [LARGE SCALE GENOMIC DNA]</scope>
    <source>
        <strain evidence="2 3">Y42</strain>
    </source>
</reference>
<dbReference type="EMBL" id="CP019640">
    <property type="protein sequence ID" value="AQQ54489.1"/>
    <property type="molecule type" value="Genomic_DNA"/>
</dbReference>